<comment type="caution">
    <text evidence="5">The sequence shown here is derived from an EMBL/GenBank/DDBJ whole genome shotgun (WGS) entry which is preliminary data.</text>
</comment>
<protein>
    <recommendedName>
        <fullName evidence="4">Phospholipid/glycerol acyltransferase domain-containing protein</fullName>
    </recommendedName>
</protein>
<proteinExistence type="predicted"/>
<dbReference type="PANTHER" id="PTHR10434">
    <property type="entry name" value="1-ACYL-SN-GLYCEROL-3-PHOSPHATE ACYLTRANSFERASE"/>
    <property type="match status" value="1"/>
</dbReference>
<accession>A0A094Q2M8</accession>
<dbReference type="InterPro" id="IPR002123">
    <property type="entry name" value="Plipid/glycerol_acylTrfase"/>
</dbReference>
<dbReference type="AlphaFoldDB" id="A0A094Q2M8"/>
<organism evidence="5">
    <name type="scientific">freshwater metagenome</name>
    <dbReference type="NCBI Taxonomy" id="449393"/>
    <lineage>
        <taxon>unclassified sequences</taxon>
        <taxon>metagenomes</taxon>
        <taxon>ecological metagenomes</taxon>
    </lineage>
</organism>
<evidence type="ECO:0000256" key="1">
    <source>
        <dbReference type="ARBA" id="ARBA00022679"/>
    </source>
</evidence>
<keyword evidence="2" id="KW-0012">Acyltransferase</keyword>
<name>A0A094Q2M8_9ZZZZ</name>
<feature type="domain" description="Phospholipid/glycerol acyltransferase" evidence="4">
    <location>
        <begin position="55"/>
        <end position="173"/>
    </location>
</feature>
<dbReference type="SMART" id="SM00563">
    <property type="entry name" value="PlsC"/>
    <property type="match status" value="1"/>
</dbReference>
<reference evidence="5" key="1">
    <citation type="submission" date="2014-05" db="EMBL/GenBank/DDBJ databases">
        <title>Key roles for freshwater Actinobacteria revealed by deep metagenomic sequencing.</title>
        <authorList>
            <person name="Ghai R."/>
            <person name="Mizuno C.M."/>
            <person name="Picazo A."/>
            <person name="Camacho A."/>
            <person name="Rodriguez-Valera F."/>
        </authorList>
    </citation>
    <scope>NUCLEOTIDE SEQUENCE</scope>
</reference>
<dbReference type="GO" id="GO:0005886">
    <property type="term" value="C:plasma membrane"/>
    <property type="evidence" value="ECO:0007669"/>
    <property type="project" value="TreeGrafter"/>
</dbReference>
<dbReference type="Pfam" id="PF01553">
    <property type="entry name" value="Acyltransferase"/>
    <property type="match status" value="1"/>
</dbReference>
<sequence length="261" mass="28544">MESAQLDISYAPPKGKPLGNNASFAIASRIVIPLINLVSKHDWQGADNIPKSGPVIVCCNHISYFDPLVFAQFLYKNGRAPRFLGKASVFKVPVVGFVLKKAGQVPVERETKDAGAALVHAKAFLKAGHMLGVYPEGTLTRDADYWPMVAKTGLARLAVITKAPVIPVAQWGAQRVLPAYGKKFKFFPRTKLQVKAGAPLDFSNWYGKEGDPEAMAEATAYAMSAITEILEELRGEKRPETIFDPRTSSLPRTGNFKKKSK</sequence>
<evidence type="ECO:0000256" key="2">
    <source>
        <dbReference type="ARBA" id="ARBA00023315"/>
    </source>
</evidence>
<keyword evidence="1" id="KW-0808">Transferase</keyword>
<dbReference type="GO" id="GO:0003841">
    <property type="term" value="F:1-acylglycerol-3-phosphate O-acyltransferase activity"/>
    <property type="evidence" value="ECO:0007669"/>
    <property type="project" value="TreeGrafter"/>
</dbReference>
<feature type="region of interest" description="Disordered" evidence="3">
    <location>
        <begin position="237"/>
        <end position="261"/>
    </location>
</feature>
<evidence type="ECO:0000313" key="5">
    <source>
        <dbReference type="EMBL" id="KGA16314.1"/>
    </source>
</evidence>
<evidence type="ECO:0000259" key="4">
    <source>
        <dbReference type="SMART" id="SM00563"/>
    </source>
</evidence>
<dbReference type="SUPFAM" id="SSF69593">
    <property type="entry name" value="Glycerol-3-phosphate (1)-acyltransferase"/>
    <property type="match status" value="1"/>
</dbReference>
<evidence type="ECO:0000256" key="3">
    <source>
        <dbReference type="SAM" id="MobiDB-lite"/>
    </source>
</evidence>
<dbReference type="CDD" id="cd07989">
    <property type="entry name" value="LPLAT_AGPAT-like"/>
    <property type="match status" value="1"/>
</dbReference>
<dbReference type="GO" id="GO:0006654">
    <property type="term" value="P:phosphatidic acid biosynthetic process"/>
    <property type="evidence" value="ECO:0007669"/>
    <property type="project" value="TreeGrafter"/>
</dbReference>
<dbReference type="EMBL" id="JNSK01000069">
    <property type="protein sequence ID" value="KGA16314.1"/>
    <property type="molecule type" value="Genomic_DNA"/>
</dbReference>
<gene>
    <name evidence="5" type="ORF">GM50_14790</name>
</gene>
<dbReference type="PANTHER" id="PTHR10434:SF55">
    <property type="entry name" value="POSSIBLE ACYLTRANSFERASE"/>
    <property type="match status" value="1"/>
</dbReference>